<evidence type="ECO:0000313" key="2">
    <source>
        <dbReference type="Proteomes" id="UP000186817"/>
    </source>
</evidence>
<protein>
    <submittedName>
        <fullName evidence="1">Uncharacterized protein</fullName>
    </submittedName>
</protein>
<reference evidence="1 2" key="1">
    <citation type="submission" date="2016-02" db="EMBL/GenBank/DDBJ databases">
        <title>Genome analysis of coral dinoflagellate symbionts highlights evolutionary adaptations to a symbiotic lifestyle.</title>
        <authorList>
            <person name="Aranda M."/>
            <person name="Li Y."/>
            <person name="Liew Y.J."/>
            <person name="Baumgarten S."/>
            <person name="Simakov O."/>
            <person name="Wilson M."/>
            <person name="Piel J."/>
            <person name="Ashoor H."/>
            <person name="Bougouffa S."/>
            <person name="Bajic V.B."/>
            <person name="Ryu T."/>
            <person name="Ravasi T."/>
            <person name="Bayer T."/>
            <person name="Micklem G."/>
            <person name="Kim H."/>
            <person name="Bhak J."/>
            <person name="Lajeunesse T.C."/>
            <person name="Voolstra C.R."/>
        </authorList>
    </citation>
    <scope>NUCLEOTIDE SEQUENCE [LARGE SCALE GENOMIC DNA]</scope>
    <source>
        <strain evidence="1 2">CCMP2467</strain>
    </source>
</reference>
<dbReference type="AlphaFoldDB" id="A0A1Q9DB73"/>
<comment type="caution">
    <text evidence="1">The sequence shown here is derived from an EMBL/GenBank/DDBJ whole genome shotgun (WGS) entry which is preliminary data.</text>
</comment>
<organism evidence="1 2">
    <name type="scientific">Symbiodinium microadriaticum</name>
    <name type="common">Dinoflagellate</name>
    <name type="synonym">Zooxanthella microadriatica</name>
    <dbReference type="NCBI Taxonomy" id="2951"/>
    <lineage>
        <taxon>Eukaryota</taxon>
        <taxon>Sar</taxon>
        <taxon>Alveolata</taxon>
        <taxon>Dinophyceae</taxon>
        <taxon>Suessiales</taxon>
        <taxon>Symbiodiniaceae</taxon>
        <taxon>Symbiodinium</taxon>
    </lineage>
</organism>
<sequence length="217" mass="23927">MLIPMPPVALGGYSGYAKSRQTTILSLLSLQTVVILYYHYKPGRLADCGKLEAVKARRKFLPSLHPNAYACDSGDDHDDVELLLDQVWARIYAPQEVAGQQFREALSTVEEEPPQLENDSDDDLGFRMCFVFLHTGLAADGVSQPGQVSLKSRLSAEDIANLDPGPPSPNRQLQAAWASLQTIVTLCGVHLFPKVVDLIDFWETAQDCHRVLHSPTA</sequence>
<dbReference type="Proteomes" id="UP000186817">
    <property type="component" value="Unassembled WGS sequence"/>
</dbReference>
<accession>A0A1Q9DB73</accession>
<dbReference type="EMBL" id="LSRX01000621">
    <property type="protein sequence ID" value="OLP92452.1"/>
    <property type="molecule type" value="Genomic_DNA"/>
</dbReference>
<name>A0A1Q9DB73_SYMMI</name>
<proteinExistence type="predicted"/>
<gene>
    <name evidence="1" type="ORF">AK812_SmicGene25726</name>
</gene>
<evidence type="ECO:0000313" key="1">
    <source>
        <dbReference type="EMBL" id="OLP92452.1"/>
    </source>
</evidence>
<keyword evidence="2" id="KW-1185">Reference proteome</keyword>